<sequence>MEGKNHNDSNPKSVLYVSTGIMALLIMWGAFFPDLLASAAGNALDWVIETFGWFYMLLLSAFVLIGLGLAVSPFGKIKLGKEEDEPEHSWLSWVGMLFASGLGVGFVFFGVAEPLLYYLDTPVGIQPESVESAEAGLRYGVFHWGLHAWGAFSIVGLTLAYVQYRKNRPALISSAFYPLLGNKVNGWAGRVIDILAVIATCAGVATTFGLSALQISGGLSYVTSLPNNIYVQLVVIAIVTVLFIFSAVKGIDKGIKRLSNINLVLAGLLLLFVLFTGPTLFILENLVNTLGGYVSNIVSMSLTMTPFSESAWLGTNTIFFWAWHMSWSPFIGLFIARISKGRTVREFMAGVLLVPTLLAVIWFTTFGGAGLFFEMYGNAGLANIVSDEVEVAMFVLLEQLPLTAFISGIAIILILIFFVTSADSAAFVLGSMTSGGNLNPSLKLKVLWGALIAGTAAVLLISGDGGLDALQTAALTAALPFAFILIFMIVSVFIMMGRDLGYEKRKRRSEQLDYLKSEIRDDLREDLYDELKEEVFEEVKQELQEEERTETETKTEEDHKKNKDS</sequence>
<dbReference type="PANTHER" id="PTHR30047:SF7">
    <property type="entry name" value="HIGH-AFFINITY CHOLINE TRANSPORT PROTEIN"/>
    <property type="match status" value="1"/>
</dbReference>
<comment type="subcellular location">
    <subcellularLocation>
        <location evidence="1">Cell membrane</location>
        <topology evidence="1">Multi-pass membrane protein</topology>
    </subcellularLocation>
</comment>
<name>A0ABT9YCP6_9BACI</name>
<evidence type="ECO:0000256" key="3">
    <source>
        <dbReference type="ARBA" id="ARBA00022448"/>
    </source>
</evidence>
<dbReference type="EMBL" id="JAUSUA010000001">
    <property type="protein sequence ID" value="MDQ0205624.1"/>
    <property type="molecule type" value="Genomic_DNA"/>
</dbReference>
<feature type="region of interest" description="Disordered" evidence="8">
    <location>
        <begin position="538"/>
        <end position="565"/>
    </location>
</feature>
<feature type="transmembrane region" description="Helical" evidence="9">
    <location>
        <begin position="52"/>
        <end position="71"/>
    </location>
</feature>
<accession>A0ABT9YCP6</accession>
<keyword evidence="3" id="KW-0813">Transport</keyword>
<feature type="transmembrane region" description="Helical" evidence="9">
    <location>
        <begin position="91"/>
        <end position="112"/>
    </location>
</feature>
<protein>
    <submittedName>
        <fullName evidence="10">Glycine betaine transporter</fullName>
    </submittedName>
</protein>
<feature type="transmembrane region" description="Helical" evidence="9">
    <location>
        <begin position="348"/>
        <end position="373"/>
    </location>
</feature>
<keyword evidence="5 9" id="KW-0812">Transmembrane</keyword>
<dbReference type="Pfam" id="PF02028">
    <property type="entry name" value="BCCT"/>
    <property type="match status" value="1"/>
</dbReference>
<comment type="similarity">
    <text evidence="2">Belongs to the BCCT transporter (TC 2.A.15) family.</text>
</comment>
<dbReference type="PANTHER" id="PTHR30047">
    <property type="entry name" value="HIGH-AFFINITY CHOLINE TRANSPORT PROTEIN-RELATED"/>
    <property type="match status" value="1"/>
</dbReference>
<evidence type="ECO:0000256" key="5">
    <source>
        <dbReference type="ARBA" id="ARBA00022692"/>
    </source>
</evidence>
<feature type="transmembrane region" description="Helical" evidence="9">
    <location>
        <begin position="442"/>
        <end position="461"/>
    </location>
</feature>
<keyword evidence="11" id="KW-1185">Reference proteome</keyword>
<feature type="transmembrane region" description="Helical" evidence="9">
    <location>
        <begin position="260"/>
        <end position="283"/>
    </location>
</feature>
<evidence type="ECO:0000256" key="6">
    <source>
        <dbReference type="ARBA" id="ARBA00022989"/>
    </source>
</evidence>
<evidence type="ECO:0000256" key="1">
    <source>
        <dbReference type="ARBA" id="ARBA00004651"/>
    </source>
</evidence>
<dbReference type="NCBIfam" id="TIGR00842">
    <property type="entry name" value="bcct"/>
    <property type="match status" value="1"/>
</dbReference>
<evidence type="ECO:0000256" key="7">
    <source>
        <dbReference type="ARBA" id="ARBA00023136"/>
    </source>
</evidence>
<dbReference type="InterPro" id="IPR000060">
    <property type="entry name" value="BCCT_transptr"/>
</dbReference>
<evidence type="ECO:0000256" key="2">
    <source>
        <dbReference type="ARBA" id="ARBA00005658"/>
    </source>
</evidence>
<keyword evidence="7 9" id="KW-0472">Membrane</keyword>
<feature type="transmembrane region" description="Helical" evidence="9">
    <location>
        <begin position="14"/>
        <end position="32"/>
    </location>
</feature>
<organism evidence="10 11">
    <name type="scientific">Alkalicoccobacillus murimartini</name>
    <dbReference type="NCBI Taxonomy" id="171685"/>
    <lineage>
        <taxon>Bacteria</taxon>
        <taxon>Bacillati</taxon>
        <taxon>Bacillota</taxon>
        <taxon>Bacilli</taxon>
        <taxon>Bacillales</taxon>
        <taxon>Bacillaceae</taxon>
        <taxon>Alkalicoccobacillus</taxon>
    </lineage>
</organism>
<dbReference type="Proteomes" id="UP001225034">
    <property type="component" value="Unassembled WGS sequence"/>
</dbReference>
<feature type="compositionally biased region" description="Basic and acidic residues" evidence="8">
    <location>
        <begin position="550"/>
        <end position="565"/>
    </location>
</feature>
<feature type="transmembrane region" description="Helical" evidence="9">
    <location>
        <begin position="191"/>
        <end position="217"/>
    </location>
</feature>
<keyword evidence="6 9" id="KW-1133">Transmembrane helix</keyword>
<evidence type="ECO:0000256" key="9">
    <source>
        <dbReference type="SAM" id="Phobius"/>
    </source>
</evidence>
<proteinExistence type="inferred from homology"/>
<reference evidence="10 11" key="1">
    <citation type="submission" date="2023-07" db="EMBL/GenBank/DDBJ databases">
        <title>Genomic Encyclopedia of Type Strains, Phase IV (KMG-IV): sequencing the most valuable type-strain genomes for metagenomic binning, comparative biology and taxonomic classification.</title>
        <authorList>
            <person name="Goeker M."/>
        </authorList>
    </citation>
    <scope>NUCLEOTIDE SEQUENCE [LARGE SCALE GENOMIC DNA]</scope>
    <source>
        <strain evidence="10 11">DSM 19154</strain>
    </source>
</reference>
<feature type="transmembrane region" description="Helical" evidence="9">
    <location>
        <begin position="404"/>
        <end position="430"/>
    </location>
</feature>
<feature type="transmembrane region" description="Helical" evidence="9">
    <location>
        <begin position="473"/>
        <end position="497"/>
    </location>
</feature>
<comment type="caution">
    <text evidence="10">The sequence shown here is derived from an EMBL/GenBank/DDBJ whole genome shotgun (WGS) entry which is preliminary data.</text>
</comment>
<feature type="transmembrane region" description="Helical" evidence="9">
    <location>
        <begin position="318"/>
        <end position="336"/>
    </location>
</feature>
<evidence type="ECO:0000256" key="4">
    <source>
        <dbReference type="ARBA" id="ARBA00022475"/>
    </source>
</evidence>
<evidence type="ECO:0000313" key="10">
    <source>
        <dbReference type="EMBL" id="MDQ0205624.1"/>
    </source>
</evidence>
<feature type="transmembrane region" description="Helical" evidence="9">
    <location>
        <begin position="229"/>
        <end position="248"/>
    </location>
</feature>
<evidence type="ECO:0000313" key="11">
    <source>
        <dbReference type="Proteomes" id="UP001225034"/>
    </source>
</evidence>
<dbReference type="RefSeq" id="WP_306979426.1">
    <property type="nucleotide sequence ID" value="NZ_JAUSUA010000001.1"/>
</dbReference>
<evidence type="ECO:0000256" key="8">
    <source>
        <dbReference type="SAM" id="MobiDB-lite"/>
    </source>
</evidence>
<keyword evidence="4" id="KW-1003">Cell membrane</keyword>
<feature type="transmembrane region" description="Helical" evidence="9">
    <location>
        <begin position="141"/>
        <end position="162"/>
    </location>
</feature>
<gene>
    <name evidence="10" type="ORF">J2S05_000398</name>
</gene>